<dbReference type="RefSeq" id="XP_022480729.1">
    <property type="nucleotide sequence ID" value="XM_022612568.1"/>
</dbReference>
<proteinExistence type="predicted"/>
<accession>A0A1G4BQH7</accession>
<organism evidence="1 2">
    <name type="scientific">Colletotrichum orchidophilum</name>
    <dbReference type="NCBI Taxonomy" id="1209926"/>
    <lineage>
        <taxon>Eukaryota</taxon>
        <taxon>Fungi</taxon>
        <taxon>Dikarya</taxon>
        <taxon>Ascomycota</taxon>
        <taxon>Pezizomycotina</taxon>
        <taxon>Sordariomycetes</taxon>
        <taxon>Hypocreomycetidae</taxon>
        <taxon>Glomerellales</taxon>
        <taxon>Glomerellaceae</taxon>
        <taxon>Colletotrichum</taxon>
    </lineage>
</organism>
<protein>
    <submittedName>
        <fullName evidence="1">Uncharacterized protein</fullName>
    </submittedName>
</protein>
<dbReference type="EMBL" id="MJBS01000005">
    <property type="protein sequence ID" value="OHF03593.1"/>
    <property type="molecule type" value="Genomic_DNA"/>
</dbReference>
<dbReference type="GeneID" id="34554078"/>
<evidence type="ECO:0000313" key="1">
    <source>
        <dbReference type="EMBL" id="OHF03593.1"/>
    </source>
</evidence>
<gene>
    <name evidence="1" type="ORF">CORC01_00912</name>
</gene>
<dbReference type="Proteomes" id="UP000176998">
    <property type="component" value="Unassembled WGS sequence"/>
</dbReference>
<comment type="caution">
    <text evidence="1">The sequence shown here is derived from an EMBL/GenBank/DDBJ whole genome shotgun (WGS) entry which is preliminary data.</text>
</comment>
<name>A0A1G4BQH7_9PEZI</name>
<keyword evidence="2" id="KW-1185">Reference proteome</keyword>
<dbReference type="AlphaFoldDB" id="A0A1G4BQH7"/>
<reference evidence="1 2" key="1">
    <citation type="submission" date="2016-09" db="EMBL/GenBank/DDBJ databases">
        <authorList>
            <person name="Capua I."/>
            <person name="De Benedictis P."/>
            <person name="Joannis T."/>
            <person name="Lombin L.H."/>
            <person name="Cattoli G."/>
        </authorList>
    </citation>
    <scope>NUCLEOTIDE SEQUENCE [LARGE SCALE GENOMIC DNA]</scope>
    <source>
        <strain evidence="1 2">IMI 309357</strain>
    </source>
</reference>
<evidence type="ECO:0000313" key="2">
    <source>
        <dbReference type="Proteomes" id="UP000176998"/>
    </source>
</evidence>
<sequence>MDNGNDDGGGKDDPEPQAPCRLQLYFSDVATRAVVYIQVRNPGDWADGCCVCRHDEGVELRGDRRGWGGDCQGAGGWDVSLWG</sequence>
<dbReference type="OrthoDB" id="5973539at2759"/>